<proteinExistence type="predicted"/>
<dbReference type="EMBL" id="BSRZ01000011">
    <property type="protein sequence ID" value="GLW65837.1"/>
    <property type="molecule type" value="Genomic_DNA"/>
</dbReference>
<reference evidence="1" key="1">
    <citation type="submission" date="2023-02" db="EMBL/GenBank/DDBJ databases">
        <title>Actinomadura rubrobrunea NBRC 14622.</title>
        <authorList>
            <person name="Ichikawa N."/>
            <person name="Sato H."/>
            <person name="Tonouchi N."/>
        </authorList>
    </citation>
    <scope>NUCLEOTIDE SEQUENCE</scope>
    <source>
        <strain evidence="1">NBRC 14622</strain>
    </source>
</reference>
<name>A0A9W6UY27_9ACTN</name>
<sequence length="146" mass="16764">MRIEPFDYDAMPATAPTRWRDLGLHWHCYAWRGTGEDWNDEALRQDPASPLPPTQIRDWLAKPASMVRAVEHTPESAAEWLRGRWMPLTRDALYGDPEGFLTSDYRWALALYDLRSGADIYWTLWTKGPTIHALAVIGTSNACHRP</sequence>
<dbReference type="AlphaFoldDB" id="A0A9W6UY27"/>
<accession>A0A9W6UY27</accession>
<dbReference type="Proteomes" id="UP001165124">
    <property type="component" value="Unassembled WGS sequence"/>
</dbReference>
<comment type="caution">
    <text evidence="1">The sequence shown here is derived from an EMBL/GenBank/DDBJ whole genome shotgun (WGS) entry which is preliminary data.</text>
</comment>
<protein>
    <submittedName>
        <fullName evidence="1">Uncharacterized protein</fullName>
    </submittedName>
</protein>
<evidence type="ECO:0000313" key="2">
    <source>
        <dbReference type="Proteomes" id="UP001165124"/>
    </source>
</evidence>
<keyword evidence="2" id="KW-1185">Reference proteome</keyword>
<evidence type="ECO:0000313" key="1">
    <source>
        <dbReference type="EMBL" id="GLW65837.1"/>
    </source>
</evidence>
<gene>
    <name evidence="1" type="ORF">Arub01_40810</name>
</gene>
<organism evidence="1 2">
    <name type="scientific">Actinomadura rubrobrunea</name>
    <dbReference type="NCBI Taxonomy" id="115335"/>
    <lineage>
        <taxon>Bacteria</taxon>
        <taxon>Bacillati</taxon>
        <taxon>Actinomycetota</taxon>
        <taxon>Actinomycetes</taxon>
        <taxon>Streptosporangiales</taxon>
        <taxon>Thermomonosporaceae</taxon>
        <taxon>Actinomadura</taxon>
    </lineage>
</organism>